<dbReference type="GO" id="GO:0016832">
    <property type="term" value="F:aldehyde-lyase activity"/>
    <property type="evidence" value="ECO:0007669"/>
    <property type="project" value="TreeGrafter"/>
</dbReference>
<dbReference type="InterPro" id="IPR015813">
    <property type="entry name" value="Pyrv/PenolPyrv_kinase-like_dom"/>
</dbReference>
<dbReference type="PANTHER" id="PTHR30502:SF0">
    <property type="entry name" value="PHOSPHOENOLPYRUVATE CARBOXYLASE FAMILY PROTEIN"/>
    <property type="match status" value="1"/>
</dbReference>
<dbReference type="SUPFAM" id="SSF51621">
    <property type="entry name" value="Phosphoenolpyruvate/pyruvate domain"/>
    <property type="match status" value="1"/>
</dbReference>
<evidence type="ECO:0000313" key="5">
    <source>
        <dbReference type="EMBL" id="QLH14177.1"/>
    </source>
</evidence>
<comment type="similarity">
    <text evidence="1">Belongs to the HpcH/HpaI aldolase family.</text>
</comment>
<dbReference type="GO" id="GO:0046872">
    <property type="term" value="F:metal ion binding"/>
    <property type="evidence" value="ECO:0007669"/>
    <property type="project" value="UniProtKB-KW"/>
</dbReference>
<dbReference type="Pfam" id="PF03328">
    <property type="entry name" value="HpcH_HpaI"/>
    <property type="match status" value="1"/>
</dbReference>
<feature type="domain" description="HpcH/HpaI aldolase/citrate lyase" evidence="4">
    <location>
        <begin position="20"/>
        <end position="238"/>
    </location>
</feature>
<keyword evidence="2" id="KW-0479">Metal-binding</keyword>
<reference evidence="5 6" key="1">
    <citation type="submission" date="2020-07" db="EMBL/GenBank/DDBJ databases">
        <title>The complete genome of Paracoccus pantotrophus ACCC 10489.</title>
        <authorList>
            <person name="Si Y."/>
        </authorList>
    </citation>
    <scope>NUCLEOTIDE SEQUENCE [LARGE SCALE GENOMIC DNA]</scope>
    <source>
        <strain evidence="5 6">ACCC10489</strain>
    </source>
</reference>
<name>A0A7H9BS35_PARPN</name>
<evidence type="ECO:0000256" key="3">
    <source>
        <dbReference type="ARBA" id="ARBA00023239"/>
    </source>
</evidence>
<sequence length="247" mass="25897">MQSGKLAVGMIARLIRGVEIVAIARTAGFDCLFIDLEHNGFSLETVTQICLAANMAGVTPLVRVAALDEQQIAQAFDCGAMGVIVPQIETAGDARRAVDAAKFPPLGARSIMPCLPHLLFRPAPAVPAMRAVNDATLVIAMIESRKALDAVEEIAAVEGVDMLLVGANDLSNALDLPGQLDHLDVRAAFQRVAEACHANGIFFGVGGMGQTPELAKEMIALGARYATAGADITFMINAATANAKKFE</sequence>
<dbReference type="Gene3D" id="3.20.20.60">
    <property type="entry name" value="Phosphoenolpyruvate-binding domains"/>
    <property type="match status" value="1"/>
</dbReference>
<evidence type="ECO:0000256" key="1">
    <source>
        <dbReference type="ARBA" id="ARBA00005568"/>
    </source>
</evidence>
<dbReference type="AlphaFoldDB" id="A0A7H9BS35"/>
<keyword evidence="3" id="KW-0456">Lyase</keyword>
<proteinExistence type="inferred from homology"/>
<dbReference type="Proteomes" id="UP000509322">
    <property type="component" value="Chromosome 1"/>
</dbReference>
<evidence type="ECO:0000259" key="4">
    <source>
        <dbReference type="Pfam" id="PF03328"/>
    </source>
</evidence>
<organism evidence="5 6">
    <name type="scientific">Paracoccus pantotrophus</name>
    <name type="common">Thiosphaera pantotropha</name>
    <dbReference type="NCBI Taxonomy" id="82367"/>
    <lineage>
        <taxon>Bacteria</taxon>
        <taxon>Pseudomonadati</taxon>
        <taxon>Pseudomonadota</taxon>
        <taxon>Alphaproteobacteria</taxon>
        <taxon>Rhodobacterales</taxon>
        <taxon>Paracoccaceae</taxon>
        <taxon>Paracoccus</taxon>
    </lineage>
</organism>
<dbReference type="GO" id="GO:0005737">
    <property type="term" value="C:cytoplasm"/>
    <property type="evidence" value="ECO:0007669"/>
    <property type="project" value="TreeGrafter"/>
</dbReference>
<accession>A0A7H9BS35</accession>
<evidence type="ECO:0000256" key="2">
    <source>
        <dbReference type="ARBA" id="ARBA00022723"/>
    </source>
</evidence>
<dbReference type="EMBL" id="CP058689">
    <property type="protein sequence ID" value="QLH14177.1"/>
    <property type="molecule type" value="Genomic_DNA"/>
</dbReference>
<dbReference type="InterPro" id="IPR005000">
    <property type="entry name" value="Aldolase/citrate-lyase_domain"/>
</dbReference>
<dbReference type="InterPro" id="IPR050251">
    <property type="entry name" value="HpcH-HpaI_aldolase"/>
</dbReference>
<gene>
    <name evidence="5" type="ORF">HYQ43_01590</name>
</gene>
<dbReference type="PANTHER" id="PTHR30502">
    <property type="entry name" value="2-KETO-3-DEOXY-L-RHAMNONATE ALDOLASE"/>
    <property type="match status" value="1"/>
</dbReference>
<protein>
    <submittedName>
        <fullName evidence="5">Aldolase</fullName>
    </submittedName>
</protein>
<evidence type="ECO:0000313" key="6">
    <source>
        <dbReference type="Proteomes" id="UP000509322"/>
    </source>
</evidence>
<dbReference type="InterPro" id="IPR040442">
    <property type="entry name" value="Pyrv_kinase-like_dom_sf"/>
</dbReference>